<name>I7AM26_ENCRO</name>
<proteinExistence type="predicted"/>
<dbReference type="Proteomes" id="UP000010094">
    <property type="component" value="Chromosome III"/>
</dbReference>
<organism evidence="1 2">
    <name type="scientific">Encephalitozoon romaleae (strain SJ-2008)</name>
    <name type="common">Microsporidian parasite</name>
    <dbReference type="NCBI Taxonomy" id="1178016"/>
    <lineage>
        <taxon>Eukaryota</taxon>
        <taxon>Fungi</taxon>
        <taxon>Fungi incertae sedis</taxon>
        <taxon>Microsporidia</taxon>
        <taxon>Unikaryonidae</taxon>
        <taxon>Encephalitozoon</taxon>
    </lineage>
</organism>
<gene>
    <name evidence="1" type="ordered locus">EROM_031020</name>
</gene>
<sequence length="123" mass="13820">MASRTGLPLKILSTSLKKLRYISGAMFCGRKEVSHVEIAGTCIYKGKTSSRILDFCGEVPVEMGDQEIDLGSSYLLVCKIYIRNGVIGLYCKSARKMGIFEEMFFWAEVVSLGRTLQCIRNRH</sequence>
<dbReference type="GeneID" id="20521015"/>
<dbReference type="OrthoDB" id="2190174at2759"/>
<dbReference type="EMBL" id="CP003520">
    <property type="protein sequence ID" value="AFN82724.1"/>
    <property type="molecule type" value="Genomic_DNA"/>
</dbReference>
<accession>I7AM26</accession>
<dbReference type="KEGG" id="ero:EROM_031020"/>
<protein>
    <submittedName>
        <fullName evidence="1">Uncharacterized protein</fullName>
    </submittedName>
</protein>
<keyword evidence="2" id="KW-1185">Reference proteome</keyword>
<dbReference type="RefSeq" id="XP_009264221.1">
    <property type="nucleotide sequence ID" value="XM_009265946.1"/>
</dbReference>
<reference evidence="1 2" key="1">
    <citation type="journal article" date="2012" name="Proc. Natl. Acad. Sci. U.S.A.">
        <title>Gain and loss of multiple functionally related, horizontally transferred genes in the reduced genomes of two microsporidian parasites.</title>
        <authorList>
            <person name="Pombert J.-F."/>
            <person name="Selman M."/>
            <person name="Burki F."/>
            <person name="Bardell F.T."/>
            <person name="Farinelli L."/>
            <person name="Solter L.F."/>
            <person name="Whitman D.W."/>
            <person name="Weiss L.M."/>
            <person name="Corradi N."/>
            <person name="Keeling P.J."/>
        </authorList>
    </citation>
    <scope>NUCLEOTIDE SEQUENCE [LARGE SCALE GENOMIC DNA]</scope>
    <source>
        <strain evidence="1 2">SJ-2008</strain>
    </source>
</reference>
<evidence type="ECO:0000313" key="1">
    <source>
        <dbReference type="EMBL" id="AFN82724.1"/>
    </source>
</evidence>
<dbReference type="AlphaFoldDB" id="I7AM26"/>
<evidence type="ECO:0000313" key="2">
    <source>
        <dbReference type="Proteomes" id="UP000010094"/>
    </source>
</evidence>
<dbReference type="VEuPathDB" id="MicrosporidiaDB:EROM_031020"/>
<dbReference type="HOGENOM" id="CLU_2015252_0_0_1"/>